<evidence type="ECO:0000313" key="4">
    <source>
        <dbReference type="Proteomes" id="UP001500124"/>
    </source>
</evidence>
<dbReference type="RefSeq" id="WP_345667721.1">
    <property type="nucleotide sequence ID" value="NZ_BAABKC010000021.1"/>
</dbReference>
<dbReference type="SUPFAM" id="SSF160631">
    <property type="entry name" value="SMI1/KNR4-like"/>
    <property type="match status" value="1"/>
</dbReference>
<dbReference type="Proteomes" id="UP001500124">
    <property type="component" value="Unassembled WGS sequence"/>
</dbReference>
<feature type="region of interest" description="Disordered" evidence="1">
    <location>
        <begin position="222"/>
        <end position="241"/>
    </location>
</feature>
<gene>
    <name evidence="3" type="ORF">GCM10023336_17390</name>
</gene>
<evidence type="ECO:0000259" key="2">
    <source>
        <dbReference type="SMART" id="SM00860"/>
    </source>
</evidence>
<feature type="domain" description="Knr4/Smi1-like" evidence="2">
    <location>
        <begin position="39"/>
        <end position="185"/>
    </location>
</feature>
<dbReference type="Pfam" id="PF09346">
    <property type="entry name" value="SMI1_KNR4"/>
    <property type="match status" value="1"/>
</dbReference>
<sequence>MKSITRAADALPTVEESWARVDAWLAEHAPLSRARLRPPAAPDEIAAAERRLGVRFPPDLVASLRCHDGVELDAGAPVFVLNGPFAGVEDIVHNALFLRSVGEDVANEYGNGDGDEDELDAYWRDEWLLITHGVAWDVQDGLFLTCRAGDDYGRVGHYFNEDAPSFTGWTSLAAVLSAFADALERRLPVDGRVPLAADGALVWEEATPAVKARPTSLLELAARTPEPGPEPARGRPEPPVSGGYVTIVVPSPAPELRQPDLVFAEGVGAEELLLRAGVVRRETVRERTHAEAGRSAAGLWAAARPLVRAGRRGAWGFLTQSAGAEQLTRPEVLRRLARDTRVVALTKHGPEVRVTVYDHGRPLAGGAQDRLVSSPREDYARLPDGTKAQSLGVDPWPGSSAAYTDLLAELLSALGVDFDLDRALDEPLLSGLVLPVLADMPEWSCRPSPEVRQFDLGALVERTPEPELRTAMAAQLRRLAAETGLDAFPEVTRTLADIDRGESPELVEDQPLDLRMRSLAAEAAAARPALEPSWRRGRDTPELPVTREDFHAWQLRSDAADALRRFLLLPVPIAAATILHRRLSDDWRSELAQDLRPRRPAPEH</sequence>
<accession>A0ABP9K6F0</accession>
<dbReference type="SMART" id="SM00860">
    <property type="entry name" value="SMI1_KNR4"/>
    <property type="match status" value="1"/>
</dbReference>
<name>A0ABP9K6F0_9ACTN</name>
<keyword evidence="4" id="KW-1185">Reference proteome</keyword>
<comment type="caution">
    <text evidence="3">The sequence shown here is derived from an EMBL/GenBank/DDBJ whole genome shotgun (WGS) entry which is preliminary data.</text>
</comment>
<evidence type="ECO:0000256" key="1">
    <source>
        <dbReference type="SAM" id="MobiDB-lite"/>
    </source>
</evidence>
<evidence type="ECO:0000313" key="3">
    <source>
        <dbReference type="EMBL" id="GAA5049947.1"/>
    </source>
</evidence>
<proteinExistence type="predicted"/>
<dbReference type="InterPro" id="IPR037883">
    <property type="entry name" value="Knr4/Smi1-like_sf"/>
</dbReference>
<organism evidence="3 4">
    <name type="scientific">Streptomyces similanensis</name>
    <dbReference type="NCBI Taxonomy" id="1274988"/>
    <lineage>
        <taxon>Bacteria</taxon>
        <taxon>Bacillati</taxon>
        <taxon>Actinomycetota</taxon>
        <taxon>Actinomycetes</taxon>
        <taxon>Kitasatosporales</taxon>
        <taxon>Streptomycetaceae</taxon>
        <taxon>Streptomyces</taxon>
    </lineage>
</organism>
<dbReference type="EMBL" id="BAABKC010000021">
    <property type="protein sequence ID" value="GAA5049947.1"/>
    <property type="molecule type" value="Genomic_DNA"/>
</dbReference>
<protein>
    <recommendedName>
        <fullName evidence="2">Knr4/Smi1-like domain-containing protein</fullName>
    </recommendedName>
</protein>
<reference evidence="4" key="1">
    <citation type="journal article" date="2019" name="Int. J. Syst. Evol. Microbiol.">
        <title>The Global Catalogue of Microorganisms (GCM) 10K type strain sequencing project: providing services to taxonomists for standard genome sequencing and annotation.</title>
        <authorList>
            <consortium name="The Broad Institute Genomics Platform"/>
            <consortium name="The Broad Institute Genome Sequencing Center for Infectious Disease"/>
            <person name="Wu L."/>
            <person name="Ma J."/>
        </authorList>
    </citation>
    <scope>NUCLEOTIDE SEQUENCE [LARGE SCALE GENOMIC DNA]</scope>
    <source>
        <strain evidence="4">JCM 18410</strain>
    </source>
</reference>
<dbReference type="InterPro" id="IPR018958">
    <property type="entry name" value="Knr4/Smi1-like_dom"/>
</dbReference>